<protein>
    <submittedName>
        <fullName evidence="2">Uncharacterized protein</fullName>
    </submittedName>
</protein>
<evidence type="ECO:0000313" key="3">
    <source>
        <dbReference type="Proteomes" id="UP000077266"/>
    </source>
</evidence>
<dbReference type="Proteomes" id="UP000077266">
    <property type="component" value="Unassembled WGS sequence"/>
</dbReference>
<keyword evidence="3" id="KW-1185">Reference proteome</keyword>
<evidence type="ECO:0000313" key="2">
    <source>
        <dbReference type="EMBL" id="KZV98723.1"/>
    </source>
</evidence>
<feature type="region of interest" description="Disordered" evidence="1">
    <location>
        <begin position="12"/>
        <end position="41"/>
    </location>
</feature>
<reference evidence="2 3" key="1">
    <citation type="journal article" date="2016" name="Mol. Biol. Evol.">
        <title>Comparative Genomics of Early-Diverging Mushroom-Forming Fungi Provides Insights into the Origins of Lignocellulose Decay Capabilities.</title>
        <authorList>
            <person name="Nagy L.G."/>
            <person name="Riley R."/>
            <person name="Tritt A."/>
            <person name="Adam C."/>
            <person name="Daum C."/>
            <person name="Floudas D."/>
            <person name="Sun H."/>
            <person name="Yadav J.S."/>
            <person name="Pangilinan J."/>
            <person name="Larsson K.H."/>
            <person name="Matsuura K."/>
            <person name="Barry K."/>
            <person name="Labutti K."/>
            <person name="Kuo R."/>
            <person name="Ohm R.A."/>
            <person name="Bhattacharya S.S."/>
            <person name="Shirouzu T."/>
            <person name="Yoshinaga Y."/>
            <person name="Martin F.M."/>
            <person name="Grigoriev I.V."/>
            <person name="Hibbett D.S."/>
        </authorList>
    </citation>
    <scope>NUCLEOTIDE SEQUENCE [LARGE SCALE GENOMIC DNA]</scope>
    <source>
        <strain evidence="2 3">HHB12029</strain>
    </source>
</reference>
<dbReference type="InParanoid" id="A0A165M3P4"/>
<feature type="compositionally biased region" description="Polar residues" evidence="1">
    <location>
        <begin position="13"/>
        <end position="27"/>
    </location>
</feature>
<organism evidence="2 3">
    <name type="scientific">Exidia glandulosa HHB12029</name>
    <dbReference type="NCBI Taxonomy" id="1314781"/>
    <lineage>
        <taxon>Eukaryota</taxon>
        <taxon>Fungi</taxon>
        <taxon>Dikarya</taxon>
        <taxon>Basidiomycota</taxon>
        <taxon>Agaricomycotina</taxon>
        <taxon>Agaricomycetes</taxon>
        <taxon>Auriculariales</taxon>
        <taxon>Exidiaceae</taxon>
        <taxon>Exidia</taxon>
    </lineage>
</organism>
<evidence type="ECO:0000256" key="1">
    <source>
        <dbReference type="SAM" id="MobiDB-lite"/>
    </source>
</evidence>
<sequence length="168" mass="19084">MCEDGRAVYFVAQQEQEPAQSLSTPTETEPRDPRWDRCRAPSEAQESRVAYASLCKVRPTVRRKLRASFPPGFGFVELDLCRAPLAQILEQTHRQILKTGNGHTLKRRREDSCRLKPTWSVPATTSSGSSIKVRVSELAQALLGRQTIIASRKWAFADGIRKDYRELR</sequence>
<feature type="compositionally biased region" description="Basic and acidic residues" evidence="1">
    <location>
        <begin position="28"/>
        <end position="40"/>
    </location>
</feature>
<proteinExistence type="predicted"/>
<name>A0A165M3P4_EXIGL</name>
<accession>A0A165M3P4</accession>
<dbReference type="AlphaFoldDB" id="A0A165M3P4"/>
<gene>
    <name evidence="2" type="ORF">EXIGLDRAFT_763197</name>
</gene>
<dbReference type="EMBL" id="KV425915">
    <property type="protein sequence ID" value="KZV98723.1"/>
    <property type="molecule type" value="Genomic_DNA"/>
</dbReference>